<dbReference type="SUPFAM" id="SSF81301">
    <property type="entry name" value="Nucleotidyltransferase"/>
    <property type="match status" value="1"/>
</dbReference>
<sequence length="192" mass="22537">MMQLFAKSKIRQRIILLFIYNQNKEFYLSEIAKKVRTSAGTAQRELNRLLGSDLIVFKKKAILNIYALNRHYSLLPEVESIIKKTFGIEVELKKELGKVRNISFAFLFGSFVKGGFKSDSDIDLFVIGEVDENRMFKMVRKVEEKIGREINYHIATEGEFSEKKKTNYFHKDIVKNCILLRGDEHEFRKFIK</sequence>
<dbReference type="CDD" id="cd05403">
    <property type="entry name" value="NT_KNTase_like"/>
    <property type="match status" value="1"/>
</dbReference>
<dbReference type="GO" id="GO:0016740">
    <property type="term" value="F:transferase activity"/>
    <property type="evidence" value="ECO:0007669"/>
    <property type="project" value="UniProtKB-KW"/>
</dbReference>
<dbReference type="PANTHER" id="PTHR43449:SF3">
    <property type="entry name" value="POLYMERASE NUCLEOTIDYL TRANSFERASE DOMAIN-CONTAINING PROTEIN"/>
    <property type="match status" value="1"/>
</dbReference>
<dbReference type="Proteomes" id="UP000488506">
    <property type="component" value="Unassembled WGS sequence"/>
</dbReference>
<name>A0A833L285_UNCSA</name>
<reference evidence="2 3" key="1">
    <citation type="submission" date="2019-12" db="EMBL/GenBank/DDBJ databases">
        <authorList>
            <person name="Wolfe R."/>
            <person name="Danczak R."/>
            <person name="Wilkins M."/>
        </authorList>
    </citation>
    <scope>NUCLEOTIDE SEQUENCE [LARGE SCALE GENOMIC DNA]</scope>
    <source>
        <strain evidence="2">X2_MaxBin.013</strain>
    </source>
</reference>
<evidence type="ECO:0000259" key="1">
    <source>
        <dbReference type="Pfam" id="PF18765"/>
    </source>
</evidence>
<dbReference type="PANTHER" id="PTHR43449">
    <property type="entry name" value="NUCLEOTIDYLTRANSFERASE"/>
    <property type="match status" value="1"/>
</dbReference>
<evidence type="ECO:0000313" key="3">
    <source>
        <dbReference type="Proteomes" id="UP000488506"/>
    </source>
</evidence>
<gene>
    <name evidence="2" type="ORF">FD145_238</name>
</gene>
<proteinExistence type="predicted"/>
<dbReference type="Gene3D" id="3.30.460.10">
    <property type="entry name" value="Beta Polymerase, domain 2"/>
    <property type="match status" value="1"/>
</dbReference>
<evidence type="ECO:0000313" key="2">
    <source>
        <dbReference type="EMBL" id="KAF0135100.1"/>
    </source>
</evidence>
<protein>
    <submittedName>
        <fullName evidence="2">Putative nucleotidyltransferase</fullName>
    </submittedName>
</protein>
<feature type="domain" description="Polymerase beta nucleotidyltransferase" evidence="1">
    <location>
        <begin position="92"/>
        <end position="152"/>
    </location>
</feature>
<dbReference type="AlphaFoldDB" id="A0A833L285"/>
<dbReference type="SUPFAM" id="SSF46785">
    <property type="entry name" value="Winged helix' DNA-binding domain"/>
    <property type="match status" value="1"/>
</dbReference>
<accession>A0A833L285</accession>
<dbReference type="InterPro" id="IPR043519">
    <property type="entry name" value="NT_sf"/>
</dbReference>
<dbReference type="Pfam" id="PF18765">
    <property type="entry name" value="Polbeta"/>
    <property type="match status" value="1"/>
</dbReference>
<dbReference type="InterPro" id="IPR036390">
    <property type="entry name" value="WH_DNA-bd_sf"/>
</dbReference>
<dbReference type="EMBL" id="WPAF01000002">
    <property type="protein sequence ID" value="KAF0135100.1"/>
    <property type="molecule type" value="Genomic_DNA"/>
</dbReference>
<dbReference type="InterPro" id="IPR041633">
    <property type="entry name" value="Polbeta"/>
</dbReference>
<keyword evidence="2" id="KW-0808">Transferase</keyword>
<comment type="caution">
    <text evidence="2">The sequence shown here is derived from an EMBL/GenBank/DDBJ whole genome shotgun (WGS) entry which is preliminary data.</text>
</comment>
<organism evidence="2 3">
    <name type="scientific">Candidatus Saganbacteria bacterium</name>
    <dbReference type="NCBI Taxonomy" id="2575572"/>
    <lineage>
        <taxon>Bacteria</taxon>
        <taxon>Bacillati</taxon>
        <taxon>Saganbacteria</taxon>
    </lineage>
</organism>